<dbReference type="SUPFAM" id="SSF50341">
    <property type="entry name" value="CheW-like"/>
    <property type="match status" value="1"/>
</dbReference>
<dbReference type="EMBL" id="JAUSVO010000001">
    <property type="protein sequence ID" value="MDQ0435856.1"/>
    <property type="molecule type" value="Genomic_DNA"/>
</dbReference>
<sequence length="154" mass="16533">MMLFLMFSLGTDRYVLDAGEVEAILPLMATKALPGAPRGVVGAINYRGRPVPLIDLNVLTLGRPAAAVLSTRIILVRYPAADGDIHLLGLIAERATETIERAASDFVASGVEAGIPAYLGPVASDARGLIQRVRTERLLPADIRDILFRRAETD</sequence>
<dbReference type="Proteomes" id="UP001241603">
    <property type="component" value="Unassembled WGS sequence"/>
</dbReference>
<accession>A0ABU0H0M3</accession>
<dbReference type="Gene3D" id="2.30.30.40">
    <property type="entry name" value="SH3 Domains"/>
    <property type="match status" value="1"/>
</dbReference>
<evidence type="ECO:0000259" key="1">
    <source>
        <dbReference type="PROSITE" id="PS50851"/>
    </source>
</evidence>
<feature type="domain" description="CheW-like" evidence="1">
    <location>
        <begin position="1"/>
        <end position="152"/>
    </location>
</feature>
<proteinExistence type="predicted"/>
<dbReference type="InterPro" id="IPR002545">
    <property type="entry name" value="CheW-lke_dom"/>
</dbReference>
<name>A0ABU0H0M3_9HYPH</name>
<gene>
    <name evidence="2" type="ORF">QO014_000226</name>
</gene>
<keyword evidence="3" id="KW-1185">Reference proteome</keyword>
<dbReference type="PANTHER" id="PTHR22617">
    <property type="entry name" value="CHEMOTAXIS SENSOR HISTIDINE KINASE-RELATED"/>
    <property type="match status" value="1"/>
</dbReference>
<dbReference type="SMART" id="SM00260">
    <property type="entry name" value="CheW"/>
    <property type="match status" value="1"/>
</dbReference>
<organism evidence="2 3">
    <name type="scientific">Kaistia dalseonensis</name>
    <dbReference type="NCBI Taxonomy" id="410840"/>
    <lineage>
        <taxon>Bacteria</taxon>
        <taxon>Pseudomonadati</taxon>
        <taxon>Pseudomonadota</taxon>
        <taxon>Alphaproteobacteria</taxon>
        <taxon>Hyphomicrobiales</taxon>
        <taxon>Kaistiaceae</taxon>
        <taxon>Kaistia</taxon>
    </lineage>
</organism>
<comment type="caution">
    <text evidence="2">The sequence shown here is derived from an EMBL/GenBank/DDBJ whole genome shotgun (WGS) entry which is preliminary data.</text>
</comment>
<protein>
    <submittedName>
        <fullName evidence="2">Chemotaxis-related protein WspB</fullName>
    </submittedName>
</protein>
<dbReference type="PROSITE" id="PS50851">
    <property type="entry name" value="CHEW"/>
    <property type="match status" value="1"/>
</dbReference>
<reference evidence="2 3" key="1">
    <citation type="submission" date="2023-07" db="EMBL/GenBank/DDBJ databases">
        <title>Genomic Encyclopedia of Type Strains, Phase IV (KMG-IV): sequencing the most valuable type-strain genomes for metagenomic binning, comparative biology and taxonomic classification.</title>
        <authorList>
            <person name="Goeker M."/>
        </authorList>
    </citation>
    <scope>NUCLEOTIDE SEQUENCE [LARGE SCALE GENOMIC DNA]</scope>
    <source>
        <strain evidence="2 3">B6-8</strain>
    </source>
</reference>
<evidence type="ECO:0000313" key="3">
    <source>
        <dbReference type="Proteomes" id="UP001241603"/>
    </source>
</evidence>
<evidence type="ECO:0000313" key="2">
    <source>
        <dbReference type="EMBL" id="MDQ0435856.1"/>
    </source>
</evidence>
<dbReference type="InterPro" id="IPR039315">
    <property type="entry name" value="CheW"/>
</dbReference>
<dbReference type="InterPro" id="IPR036061">
    <property type="entry name" value="CheW-like_dom_sf"/>
</dbReference>
<dbReference type="PANTHER" id="PTHR22617:SF43">
    <property type="entry name" value="PROTEIN PILI"/>
    <property type="match status" value="1"/>
</dbReference>
<dbReference type="Pfam" id="PF01584">
    <property type="entry name" value="CheW"/>
    <property type="match status" value="1"/>
</dbReference>
<dbReference type="RefSeq" id="WP_266346813.1">
    <property type="nucleotide sequence ID" value="NZ_JAPKNG010000001.1"/>
</dbReference>
<dbReference type="Gene3D" id="2.40.50.180">
    <property type="entry name" value="CheA-289, Domain 4"/>
    <property type="match status" value="1"/>
</dbReference>